<reference evidence="3 4" key="1">
    <citation type="journal article" date="2011" name="J. Bacteriol.">
        <title>Genome sequence of Haloplasma contractile, an unusual contractile bacterium from a deep-sea anoxic brine lake.</title>
        <authorList>
            <person name="Antunes A."/>
            <person name="Alam I."/>
            <person name="El Dorry H."/>
            <person name="Siam R."/>
            <person name="Robertson A."/>
            <person name="Bajic V.B."/>
            <person name="Stingl U."/>
        </authorList>
    </citation>
    <scope>NUCLEOTIDE SEQUENCE [LARGE SCALE GENOMIC DNA]</scope>
    <source>
        <strain evidence="3 4">SSD-17B</strain>
    </source>
</reference>
<dbReference type="Proteomes" id="UP000005707">
    <property type="component" value="Unassembled WGS sequence"/>
</dbReference>
<dbReference type="PANTHER" id="PTHR43798">
    <property type="entry name" value="MONOACYLGLYCEROL LIPASE"/>
    <property type="match status" value="1"/>
</dbReference>
<comment type="caution">
    <text evidence="3">The sequence shown here is derived from an EMBL/GenBank/DDBJ whole genome shotgun (WGS) entry which is preliminary data.</text>
</comment>
<comment type="similarity">
    <text evidence="1">Belongs to the lipase/esterase LIP3/BchO family.</text>
</comment>
<dbReference type="Pfam" id="PF12697">
    <property type="entry name" value="Abhydrolase_6"/>
    <property type="match status" value="1"/>
</dbReference>
<dbReference type="EMBL" id="AFNU02000012">
    <property type="protein sequence ID" value="ERJ11345.1"/>
    <property type="molecule type" value="Genomic_DNA"/>
</dbReference>
<dbReference type="InterPro" id="IPR000073">
    <property type="entry name" value="AB_hydrolase_1"/>
</dbReference>
<keyword evidence="3" id="KW-0031">Aminopeptidase</keyword>
<evidence type="ECO:0000256" key="1">
    <source>
        <dbReference type="ARBA" id="ARBA00006989"/>
    </source>
</evidence>
<dbReference type="AlphaFoldDB" id="F7Q0W7"/>
<dbReference type="SUPFAM" id="SSF53474">
    <property type="entry name" value="alpha/beta-Hydrolases"/>
    <property type="match status" value="1"/>
</dbReference>
<dbReference type="RefSeq" id="WP_008827247.1">
    <property type="nucleotide sequence ID" value="NZ_AFNU02000012.1"/>
</dbReference>
<dbReference type="GO" id="GO:0004177">
    <property type="term" value="F:aminopeptidase activity"/>
    <property type="evidence" value="ECO:0007669"/>
    <property type="project" value="UniProtKB-KW"/>
</dbReference>
<proteinExistence type="inferred from homology"/>
<dbReference type="STRING" id="1033810.HLPCO_002647"/>
<dbReference type="InterPro" id="IPR029058">
    <property type="entry name" value="AB_hydrolase_fold"/>
</dbReference>
<sequence>MGNKVNGIYYELYENDSSKRNLVFIHGSGCNHEFLYPLAKELKEFNCYLIDLPGHGESDKQKCDSVDDYIHGVSKFVKQLENVTIIGHSLGGAVCLGVAARRIRSVKKAVILNSGAKFDHVDKNFKNKVLRNKVDRFYLLKSCGSFFCPSMYKLFTKLESDKTLINDLKICGNIDLLNKLRKVKIPTLIITGKNEILTSVDYSEKIHELIKDSELVVVPRTRHMLPIAKRKYVGDLIRTFVRK</sequence>
<gene>
    <name evidence="3" type="ORF">HLPCO_002647</name>
</gene>
<feature type="domain" description="AB hydrolase-1" evidence="2">
    <location>
        <begin position="22"/>
        <end position="225"/>
    </location>
</feature>
<keyword evidence="4" id="KW-1185">Reference proteome</keyword>
<reference evidence="3 4" key="2">
    <citation type="journal article" date="2013" name="PLoS ONE">
        <title>INDIGO - INtegrated Data Warehouse of MIcrobial GenOmes with Examples from the Red Sea Extremophiles.</title>
        <authorList>
            <person name="Alam I."/>
            <person name="Antunes A."/>
            <person name="Kamau A.A."/>
            <person name="Ba Alawi W."/>
            <person name="Kalkatawi M."/>
            <person name="Stingl U."/>
            <person name="Bajic V.B."/>
        </authorList>
    </citation>
    <scope>NUCLEOTIDE SEQUENCE [LARGE SCALE GENOMIC DNA]</scope>
    <source>
        <strain evidence="3 4">SSD-17B</strain>
    </source>
</reference>
<evidence type="ECO:0000259" key="2">
    <source>
        <dbReference type="Pfam" id="PF12697"/>
    </source>
</evidence>
<keyword evidence="3" id="KW-0645">Protease</keyword>
<dbReference type="eggNOG" id="COG0596">
    <property type="taxonomic scope" value="Bacteria"/>
</dbReference>
<dbReference type="Gene3D" id="3.40.50.1820">
    <property type="entry name" value="alpha/beta hydrolase"/>
    <property type="match status" value="1"/>
</dbReference>
<accession>F7Q0W7</accession>
<keyword evidence="3" id="KW-0378">Hydrolase</keyword>
<evidence type="ECO:0000313" key="3">
    <source>
        <dbReference type="EMBL" id="ERJ11345.1"/>
    </source>
</evidence>
<dbReference type="InParanoid" id="F7Q0W7"/>
<name>F7Q0W7_9MOLU</name>
<dbReference type="EC" id="3.4.11.5" evidence="3"/>
<protein>
    <submittedName>
        <fullName evidence="3">Proline iminopeptidase protein</fullName>
        <ecNumber evidence="3">3.4.11.5</ecNumber>
    </submittedName>
</protein>
<organism evidence="3 4">
    <name type="scientific">Haloplasma contractile SSD-17B</name>
    <dbReference type="NCBI Taxonomy" id="1033810"/>
    <lineage>
        <taxon>Bacteria</taxon>
        <taxon>Bacillati</taxon>
        <taxon>Mycoplasmatota</taxon>
        <taxon>Mollicutes</taxon>
        <taxon>Haloplasmatales</taxon>
        <taxon>Haloplasmataceae</taxon>
        <taxon>Haloplasma</taxon>
    </lineage>
</organism>
<dbReference type="OrthoDB" id="9775557at2"/>
<dbReference type="InterPro" id="IPR050266">
    <property type="entry name" value="AB_hydrolase_sf"/>
</dbReference>
<evidence type="ECO:0000313" key="4">
    <source>
        <dbReference type="Proteomes" id="UP000005707"/>
    </source>
</evidence>